<accession>A0A0L8GGV3</accession>
<organism evidence="1">
    <name type="scientific">Octopus bimaculoides</name>
    <name type="common">California two-spotted octopus</name>
    <dbReference type="NCBI Taxonomy" id="37653"/>
    <lineage>
        <taxon>Eukaryota</taxon>
        <taxon>Metazoa</taxon>
        <taxon>Spiralia</taxon>
        <taxon>Lophotrochozoa</taxon>
        <taxon>Mollusca</taxon>
        <taxon>Cephalopoda</taxon>
        <taxon>Coleoidea</taxon>
        <taxon>Octopodiformes</taxon>
        <taxon>Octopoda</taxon>
        <taxon>Incirrata</taxon>
        <taxon>Octopodidae</taxon>
        <taxon>Octopus</taxon>
    </lineage>
</organism>
<proteinExistence type="predicted"/>
<evidence type="ECO:0000313" key="1">
    <source>
        <dbReference type="EMBL" id="KOF75775.1"/>
    </source>
</evidence>
<reference evidence="1" key="1">
    <citation type="submission" date="2015-07" db="EMBL/GenBank/DDBJ databases">
        <title>MeaNS - Measles Nucleotide Surveillance Program.</title>
        <authorList>
            <person name="Tran T."/>
            <person name="Druce J."/>
        </authorList>
    </citation>
    <scope>NUCLEOTIDE SEQUENCE</scope>
    <source>
        <strain evidence="1">UCB-OBI-ISO-001</strain>
        <tissue evidence="1">Gonad</tissue>
    </source>
</reference>
<dbReference type="AlphaFoldDB" id="A0A0L8GGV3"/>
<name>A0A0L8GGV3_OCTBM</name>
<sequence length="112" mass="12960">MISITVSLLVSIFLKDFPQQFKNLTTVQFNLREMKKYKKMMWCCQNSLCNSITMLAKQTKSWSAFIFFALITKQLFNNNNVDGNFLVPLSISPLTLSNEENICRAAAYMWSL</sequence>
<protein>
    <submittedName>
        <fullName evidence="1">Uncharacterized protein</fullName>
    </submittedName>
</protein>
<dbReference type="EMBL" id="KQ422015">
    <property type="protein sequence ID" value="KOF75775.1"/>
    <property type="molecule type" value="Genomic_DNA"/>
</dbReference>
<gene>
    <name evidence="1" type="ORF">OCBIM_22034278mg</name>
</gene>